<dbReference type="InterPro" id="IPR010992">
    <property type="entry name" value="IHF-like_DNA-bd_dom_sf"/>
</dbReference>
<evidence type="ECO:0000313" key="1">
    <source>
        <dbReference type="EMBL" id="SQJ00150.1"/>
    </source>
</evidence>
<dbReference type="GeneID" id="78455096"/>
<dbReference type="KEGG" id="ful:C4N20_09760"/>
<protein>
    <submittedName>
        <fullName evidence="1">Bacterial DNA-binding protein</fullName>
    </submittedName>
</protein>
<dbReference type="InterPro" id="IPR000119">
    <property type="entry name" value="Hist_DNA-bd"/>
</dbReference>
<reference evidence="1 2" key="1">
    <citation type="submission" date="2018-06" db="EMBL/GenBank/DDBJ databases">
        <authorList>
            <consortium name="Pathogen Informatics"/>
            <person name="Doyle S."/>
        </authorList>
    </citation>
    <scope>NUCLEOTIDE SEQUENCE [LARGE SCALE GENOMIC DNA]</scope>
    <source>
        <strain evidence="1 2">NCTC12112</strain>
    </source>
</reference>
<dbReference type="Pfam" id="PF00216">
    <property type="entry name" value="Bac_DNA_binding"/>
    <property type="match status" value="1"/>
</dbReference>
<dbReference type="Gene3D" id="4.10.520.10">
    <property type="entry name" value="IHF-like DNA-binding proteins"/>
    <property type="match status" value="1"/>
</dbReference>
<dbReference type="GO" id="GO:0003677">
    <property type="term" value="F:DNA binding"/>
    <property type="evidence" value="ECO:0007669"/>
    <property type="project" value="UniProtKB-KW"/>
</dbReference>
<dbReference type="SUPFAM" id="SSF47729">
    <property type="entry name" value="IHF-like DNA-binding proteins"/>
    <property type="match status" value="1"/>
</dbReference>
<evidence type="ECO:0000313" key="2">
    <source>
        <dbReference type="Proteomes" id="UP000249008"/>
    </source>
</evidence>
<gene>
    <name evidence="1" type="ORF">NCTC12112_00505</name>
</gene>
<dbReference type="RefSeq" id="WP_005978367.1">
    <property type="nucleotide sequence ID" value="NZ_CABKNW010000003.1"/>
</dbReference>
<dbReference type="GO" id="GO:0030527">
    <property type="term" value="F:structural constituent of chromatin"/>
    <property type="evidence" value="ECO:0007669"/>
    <property type="project" value="InterPro"/>
</dbReference>
<organism evidence="1 2">
    <name type="scientific">Fusobacterium ulcerans</name>
    <dbReference type="NCBI Taxonomy" id="861"/>
    <lineage>
        <taxon>Bacteria</taxon>
        <taxon>Fusobacteriati</taxon>
        <taxon>Fusobacteriota</taxon>
        <taxon>Fusobacteriia</taxon>
        <taxon>Fusobacteriales</taxon>
        <taxon>Fusobacteriaceae</taxon>
        <taxon>Fusobacterium</taxon>
    </lineage>
</organism>
<name>A0AAX2J759_9FUSO</name>
<proteinExistence type="predicted"/>
<accession>A0AAX2J759</accession>
<keyword evidence="1" id="KW-0238">DNA-binding</keyword>
<dbReference type="Proteomes" id="UP000249008">
    <property type="component" value="Chromosome 1"/>
</dbReference>
<dbReference type="EMBL" id="LS483487">
    <property type="protein sequence ID" value="SQJ00150.1"/>
    <property type="molecule type" value="Genomic_DNA"/>
</dbReference>
<dbReference type="AlphaFoldDB" id="A0AAX2J759"/>
<sequence length="106" mass="12594">MTEIEFLKLYKNKRKLKSIKEAKEKLKIFWDIIFAGIALEKKVTVKDFGTFEVKKLKSRKIYNIHKNSLYMTKERTALKFRVKNEFMKIVNKKVSSCNLTDETGIK</sequence>